<dbReference type="Pfam" id="PF00205">
    <property type="entry name" value="TPP_enzyme_M"/>
    <property type="match status" value="1"/>
</dbReference>
<proteinExistence type="inferred from homology"/>
<evidence type="ECO:0000256" key="1">
    <source>
        <dbReference type="ARBA" id="ARBA00007812"/>
    </source>
</evidence>
<evidence type="ECO:0000259" key="5">
    <source>
        <dbReference type="Pfam" id="PF02775"/>
    </source>
</evidence>
<dbReference type="EMBL" id="ABCK01000034">
    <property type="protein sequence ID" value="EDM25192.1"/>
    <property type="molecule type" value="Genomic_DNA"/>
</dbReference>
<dbReference type="Proteomes" id="UP000004947">
    <property type="component" value="Unassembled WGS sequence"/>
</dbReference>
<dbReference type="Pfam" id="PF02775">
    <property type="entry name" value="TPP_enzyme_C"/>
    <property type="match status" value="1"/>
</dbReference>
<protein>
    <submittedName>
        <fullName evidence="7">Predicted thiamine pyrophosphate enzyme</fullName>
    </submittedName>
</protein>
<keyword evidence="2 3" id="KW-0786">Thiamine pyrophosphate</keyword>
<sequence>MENYRVSDLIAEFLENNNIRHVFGIVGAGDAHIFDAILRRGFTEIVCVHHEQAAVMAMGAYYRTNGELTASIVTTGAGTTNTITGLVSCWMDSIPGIIICGNEKSIYCNPTTNPLRIWGIQGFDSIAMVEKVTKYAKRVTDPLQINLELDKAKHIALEGRKGPTWLEIPMDIQGMTVDKKKQSIFQAEEKNYFQAVKDIDSLEKAVDKTLEQFQSAKRPVLWLGHGIRLADALEYIEPLLDALKCPTLLTWQGLDMIDSDNPYVFGRAGVYGQRYSNLVLQNADFVMSIGTRMAIPQIGYDLTELARDATIICVDIDKNEVEKHQSRLLHGICADAKDFLELFLKKVATKEIPVYQNWMNQCLKYKQRFPIIGPEHKDVDGYINSYPLMEMISNLVPDDEVIVTDMGTALLSGFQVLKINGNKRLFTSTGLGEMGYGLPAAIGASFALDKGSVLCLNCDGGMMMNIQELQTIAHHKLPIKVLIFNNDGYLMIKNTQKGLFEGRYSGTDKSSGVSCPDFSKIASAFEFDMHAIRTWEDAEKVLPIFLNSPGPSFCEVFMHPEQVCVPKLGIALTAEGEIVSPPLEDLSPLLDRKVLANNMIIGIHPKSEKL</sequence>
<evidence type="ECO:0000259" key="6">
    <source>
        <dbReference type="Pfam" id="PF02776"/>
    </source>
</evidence>
<dbReference type="SUPFAM" id="SSF52467">
    <property type="entry name" value="DHS-like NAD/FAD-binding domain"/>
    <property type="match status" value="1"/>
</dbReference>
<keyword evidence="8" id="KW-1185">Reference proteome</keyword>
<dbReference type="AlphaFoldDB" id="A6DT17"/>
<organism evidence="7 8">
    <name type="scientific">Lentisphaera araneosa HTCC2155</name>
    <dbReference type="NCBI Taxonomy" id="313628"/>
    <lineage>
        <taxon>Bacteria</taxon>
        <taxon>Pseudomonadati</taxon>
        <taxon>Lentisphaerota</taxon>
        <taxon>Lentisphaeria</taxon>
        <taxon>Lentisphaerales</taxon>
        <taxon>Lentisphaeraceae</taxon>
        <taxon>Lentisphaera</taxon>
    </lineage>
</organism>
<evidence type="ECO:0000256" key="2">
    <source>
        <dbReference type="ARBA" id="ARBA00023052"/>
    </source>
</evidence>
<evidence type="ECO:0000259" key="4">
    <source>
        <dbReference type="Pfam" id="PF00205"/>
    </source>
</evidence>
<gene>
    <name evidence="7" type="ORF">LNTAR_03149</name>
</gene>
<evidence type="ECO:0000256" key="3">
    <source>
        <dbReference type="RuleBase" id="RU362132"/>
    </source>
</evidence>
<dbReference type="OrthoDB" id="4494979at2"/>
<feature type="domain" description="Thiamine pyrophosphate enzyme TPP-binding" evidence="5">
    <location>
        <begin position="405"/>
        <end position="556"/>
    </location>
</feature>
<dbReference type="GO" id="GO:0003984">
    <property type="term" value="F:acetolactate synthase activity"/>
    <property type="evidence" value="ECO:0007669"/>
    <property type="project" value="TreeGrafter"/>
</dbReference>
<dbReference type="eggNOG" id="COG0028">
    <property type="taxonomic scope" value="Bacteria"/>
</dbReference>
<dbReference type="Gene3D" id="3.40.50.1220">
    <property type="entry name" value="TPP-binding domain"/>
    <property type="match status" value="1"/>
</dbReference>
<dbReference type="InterPro" id="IPR045229">
    <property type="entry name" value="TPP_enz"/>
</dbReference>
<dbReference type="GO" id="GO:0000287">
    <property type="term" value="F:magnesium ion binding"/>
    <property type="evidence" value="ECO:0007669"/>
    <property type="project" value="InterPro"/>
</dbReference>
<dbReference type="GO" id="GO:0030976">
    <property type="term" value="F:thiamine pyrophosphate binding"/>
    <property type="evidence" value="ECO:0007669"/>
    <property type="project" value="InterPro"/>
</dbReference>
<comment type="caution">
    <text evidence="7">The sequence shown here is derived from an EMBL/GenBank/DDBJ whole genome shotgun (WGS) entry which is preliminary data.</text>
</comment>
<dbReference type="CDD" id="cd07035">
    <property type="entry name" value="TPP_PYR_POX_like"/>
    <property type="match status" value="1"/>
</dbReference>
<dbReference type="GO" id="GO:0009099">
    <property type="term" value="P:L-valine biosynthetic process"/>
    <property type="evidence" value="ECO:0007669"/>
    <property type="project" value="TreeGrafter"/>
</dbReference>
<dbReference type="InterPro" id="IPR012000">
    <property type="entry name" value="Thiamin_PyroP_enz_cen_dom"/>
</dbReference>
<dbReference type="RefSeq" id="WP_007280967.1">
    <property type="nucleotide sequence ID" value="NZ_ABCK01000034.1"/>
</dbReference>
<dbReference type="GO" id="GO:0009097">
    <property type="term" value="P:isoleucine biosynthetic process"/>
    <property type="evidence" value="ECO:0007669"/>
    <property type="project" value="TreeGrafter"/>
</dbReference>
<dbReference type="PANTHER" id="PTHR18968:SF142">
    <property type="entry name" value="ACETOLACTATE SYNTHASE"/>
    <property type="match status" value="1"/>
</dbReference>
<feature type="domain" description="Thiamine pyrophosphate enzyme central" evidence="4">
    <location>
        <begin position="206"/>
        <end position="341"/>
    </location>
</feature>
<dbReference type="InterPro" id="IPR012001">
    <property type="entry name" value="Thiamin_PyroP_enz_TPP-bd_dom"/>
</dbReference>
<dbReference type="GO" id="GO:0050660">
    <property type="term" value="F:flavin adenine dinucleotide binding"/>
    <property type="evidence" value="ECO:0007669"/>
    <property type="project" value="TreeGrafter"/>
</dbReference>
<dbReference type="SUPFAM" id="SSF52518">
    <property type="entry name" value="Thiamin diphosphate-binding fold (THDP-binding)"/>
    <property type="match status" value="2"/>
</dbReference>
<comment type="similarity">
    <text evidence="1 3">Belongs to the TPP enzyme family.</text>
</comment>
<evidence type="ECO:0000313" key="7">
    <source>
        <dbReference type="EMBL" id="EDM25192.1"/>
    </source>
</evidence>
<dbReference type="Pfam" id="PF02776">
    <property type="entry name" value="TPP_enzyme_N"/>
    <property type="match status" value="1"/>
</dbReference>
<feature type="domain" description="Thiamine pyrophosphate enzyme N-terminal TPP-binding" evidence="6">
    <location>
        <begin position="5"/>
        <end position="109"/>
    </location>
</feature>
<dbReference type="GO" id="GO:0005948">
    <property type="term" value="C:acetolactate synthase complex"/>
    <property type="evidence" value="ECO:0007669"/>
    <property type="project" value="TreeGrafter"/>
</dbReference>
<dbReference type="STRING" id="313628.LNTAR_03149"/>
<evidence type="ECO:0000313" key="8">
    <source>
        <dbReference type="Proteomes" id="UP000004947"/>
    </source>
</evidence>
<dbReference type="Gene3D" id="3.40.50.970">
    <property type="match status" value="2"/>
</dbReference>
<name>A6DT17_9BACT</name>
<dbReference type="PANTHER" id="PTHR18968">
    <property type="entry name" value="THIAMINE PYROPHOSPHATE ENZYMES"/>
    <property type="match status" value="1"/>
</dbReference>
<dbReference type="InterPro" id="IPR011766">
    <property type="entry name" value="TPP_enzyme_TPP-bd"/>
</dbReference>
<dbReference type="InterPro" id="IPR029061">
    <property type="entry name" value="THDP-binding"/>
</dbReference>
<dbReference type="InterPro" id="IPR029035">
    <property type="entry name" value="DHS-like_NAD/FAD-binding_dom"/>
</dbReference>
<accession>A6DT17</accession>
<reference evidence="7 8" key="1">
    <citation type="journal article" date="2010" name="J. Bacteriol.">
        <title>Genome sequence of Lentisphaera araneosa HTCC2155T, the type species of the order Lentisphaerales in the phylum Lentisphaerae.</title>
        <authorList>
            <person name="Thrash J.C."/>
            <person name="Cho J.C."/>
            <person name="Vergin K.L."/>
            <person name="Morris R.M."/>
            <person name="Giovannoni S.J."/>
        </authorList>
    </citation>
    <scope>NUCLEOTIDE SEQUENCE [LARGE SCALE GENOMIC DNA]</scope>
    <source>
        <strain evidence="7 8">HTCC2155</strain>
    </source>
</reference>